<keyword evidence="3" id="KW-0949">S-adenosyl-L-methionine</keyword>
<reference evidence="5" key="1">
    <citation type="submission" date="2022-11" db="EMBL/GenBank/DDBJ databases">
        <authorList>
            <person name="Petersen C."/>
        </authorList>
    </citation>
    <scope>NUCLEOTIDE SEQUENCE</scope>
    <source>
        <strain evidence="5">IBT 29864</strain>
    </source>
</reference>
<evidence type="ECO:0000313" key="5">
    <source>
        <dbReference type="EMBL" id="KAJ5389551.1"/>
    </source>
</evidence>
<comment type="caution">
    <text evidence="5">The sequence shown here is derived from an EMBL/GenBank/DDBJ whole genome shotgun (WGS) entry which is preliminary data.</text>
</comment>
<dbReference type="SUPFAM" id="SSF53335">
    <property type="entry name" value="S-adenosyl-L-methionine-dependent methyltransferases"/>
    <property type="match status" value="1"/>
</dbReference>
<evidence type="ECO:0000256" key="3">
    <source>
        <dbReference type="ARBA" id="ARBA00022691"/>
    </source>
</evidence>
<dbReference type="PANTHER" id="PTHR35897">
    <property type="entry name" value="METHYLTRANSFERASE AUSD"/>
    <property type="match status" value="1"/>
</dbReference>
<protein>
    <recommendedName>
        <fullName evidence="7">Methyltransferase domain-containing protein</fullName>
    </recommendedName>
</protein>
<dbReference type="OrthoDB" id="2094832at2759"/>
<dbReference type="Proteomes" id="UP001147782">
    <property type="component" value="Unassembled WGS sequence"/>
</dbReference>
<dbReference type="GO" id="GO:0016740">
    <property type="term" value="F:transferase activity"/>
    <property type="evidence" value="ECO:0007669"/>
    <property type="project" value="UniProtKB-KW"/>
</dbReference>
<evidence type="ECO:0000256" key="2">
    <source>
        <dbReference type="ARBA" id="ARBA00022679"/>
    </source>
</evidence>
<dbReference type="EMBL" id="JAPZBS010000001">
    <property type="protein sequence ID" value="KAJ5389551.1"/>
    <property type="molecule type" value="Genomic_DNA"/>
</dbReference>
<dbReference type="GeneID" id="81432727"/>
<evidence type="ECO:0008006" key="7">
    <source>
        <dbReference type="Google" id="ProtNLM"/>
    </source>
</evidence>
<dbReference type="AlphaFoldDB" id="A0A9W9VUF3"/>
<sequence length="290" mass="33811">MTKAMTEAEPGPNYMLSEDYDPHTLPWYEPELQDVEPEARQLLEKYSKIPSDEVVQHVNNMRDRAFAVFPYPCVGAFRFLDMSIPQQPIYPEILERLKSGQKLLDVGCALGQELRRLVFDGVPSENLYASDLRRDFFSISFDLFNDHTTLKTQFVESDIFDPTSQLVQQLTGKMDIVNAASFFHLFAWDQQVAAVRQVIALLRPRPGSLVIGRQAARKDPIDPDNRENAPKRYRHDVETWKRLWRQVEVETGTRWEVEAWLEVWEGVDSVFKRYHPGVETFKMNFVSRRL</sequence>
<keyword evidence="2" id="KW-0808">Transferase</keyword>
<proteinExistence type="inferred from homology"/>
<dbReference type="InterPro" id="IPR029063">
    <property type="entry name" value="SAM-dependent_MTases_sf"/>
</dbReference>
<dbReference type="RefSeq" id="XP_056560279.1">
    <property type="nucleotide sequence ID" value="XM_056693550.1"/>
</dbReference>
<evidence type="ECO:0000313" key="6">
    <source>
        <dbReference type="Proteomes" id="UP001147782"/>
    </source>
</evidence>
<gene>
    <name evidence="5" type="ORF">N7496_000619</name>
</gene>
<keyword evidence="6" id="KW-1185">Reference proteome</keyword>
<dbReference type="InterPro" id="IPR051654">
    <property type="entry name" value="Meroterpenoid_MTases"/>
</dbReference>
<evidence type="ECO:0000256" key="1">
    <source>
        <dbReference type="ARBA" id="ARBA00005179"/>
    </source>
</evidence>
<accession>A0A9W9VUF3</accession>
<name>A0A9W9VUF3_9EURO</name>
<dbReference type="Gene3D" id="3.40.50.150">
    <property type="entry name" value="Vaccinia Virus protein VP39"/>
    <property type="match status" value="1"/>
</dbReference>
<evidence type="ECO:0000256" key="4">
    <source>
        <dbReference type="ARBA" id="ARBA00038314"/>
    </source>
</evidence>
<comment type="similarity">
    <text evidence="4">Belongs to the class I-like SAM-binding methyltransferase superfamily.</text>
</comment>
<comment type="pathway">
    <text evidence="1">Secondary metabolite biosynthesis.</text>
</comment>
<reference evidence="5" key="2">
    <citation type="journal article" date="2023" name="IMA Fungus">
        <title>Comparative genomic study of the Penicillium genus elucidates a diverse pangenome and 15 lateral gene transfer events.</title>
        <authorList>
            <person name="Petersen C."/>
            <person name="Sorensen T."/>
            <person name="Nielsen M.R."/>
            <person name="Sondergaard T.E."/>
            <person name="Sorensen J.L."/>
            <person name="Fitzpatrick D.A."/>
            <person name="Frisvad J.C."/>
            <person name="Nielsen K.L."/>
        </authorList>
    </citation>
    <scope>NUCLEOTIDE SEQUENCE</scope>
    <source>
        <strain evidence="5">IBT 29864</strain>
    </source>
</reference>
<dbReference type="PANTHER" id="PTHR35897:SF1">
    <property type="entry name" value="METHYLTRANSFERASE AUSD"/>
    <property type="match status" value="1"/>
</dbReference>
<organism evidence="5 6">
    <name type="scientific">Penicillium cataractarum</name>
    <dbReference type="NCBI Taxonomy" id="2100454"/>
    <lineage>
        <taxon>Eukaryota</taxon>
        <taxon>Fungi</taxon>
        <taxon>Dikarya</taxon>
        <taxon>Ascomycota</taxon>
        <taxon>Pezizomycotina</taxon>
        <taxon>Eurotiomycetes</taxon>
        <taxon>Eurotiomycetidae</taxon>
        <taxon>Eurotiales</taxon>
        <taxon>Aspergillaceae</taxon>
        <taxon>Penicillium</taxon>
    </lineage>
</organism>